<sequence>MGPRTITLAPVHQKRNMTRLLVAVSVVLAAAVSCSPTKAADPTIVTTRAGAVRGHIDDQVRVFAAIPYAAPPVGPRRFAEPGPVTPWPGTRDATGPGVECPQPGQESNLPQSEDCLLLTVTMPRHTQGKVPVLVWIHGGAFIAGNGVDYNARKLAAQGGIAVVTFNYRLGTLGFLAAPGLSGVIGNYGLLDQEAALRWVRDNIAEFGGDPARVTIAGQSAGGVSVCDLMVSPQASGLFRSAIMESAPCQAQAPVSSAVRDSTAYAAEVGCPAGPDRARCLRVLSVDALRDSPQFTGIGLPVSPVTGTPELPATPLDAFTSGLAASPVPVLIGSNANEATVFEAKQYQHRPVPRTAAEYQSVLESKYGTRATELGRRYPLADFDGNVLGALAAIDTDNSYACPTFAMAEALARRAPVYAYEFADPVAPVEQQYRDAPLPLGASHGSELGYLFDLSRPMNPESAALSTQMTRYWTQFVKTGNPNVEGQPEWPAYVSGGAFQRLAPPAPRSEDGFASRHQCGYWR</sequence>
<feature type="signal peptide" evidence="3">
    <location>
        <begin position="1"/>
        <end position="39"/>
    </location>
</feature>
<evidence type="ECO:0000313" key="6">
    <source>
        <dbReference type="Proteomes" id="UP000045782"/>
    </source>
</evidence>
<dbReference type="EMBL" id="CSWP01000002">
    <property type="protein sequence ID" value="CPV42320.1"/>
    <property type="molecule type" value="Genomic_DNA"/>
</dbReference>
<comment type="similarity">
    <text evidence="1 3">Belongs to the type-B carboxylesterase/lipase family.</text>
</comment>
<dbReference type="InterPro" id="IPR029058">
    <property type="entry name" value="AB_hydrolase_fold"/>
</dbReference>
<reference evidence="5 6" key="1">
    <citation type="submission" date="2015-03" db="EMBL/GenBank/DDBJ databases">
        <authorList>
            <person name="Murphy D."/>
        </authorList>
    </citation>
    <scope>NUCLEOTIDE SEQUENCE [LARGE SCALE GENOMIC DNA]</scope>
    <source>
        <strain evidence="5 6">PAP088</strain>
    </source>
</reference>
<proteinExistence type="inferred from homology"/>
<evidence type="ECO:0000256" key="3">
    <source>
        <dbReference type="RuleBase" id="RU361235"/>
    </source>
</evidence>
<dbReference type="SUPFAM" id="SSF53474">
    <property type="entry name" value="alpha/beta-Hydrolases"/>
    <property type="match status" value="1"/>
</dbReference>
<protein>
    <recommendedName>
        <fullName evidence="3">Carboxylic ester hydrolase</fullName>
        <ecNumber evidence="3">3.1.1.-</ecNumber>
    </recommendedName>
</protein>
<keyword evidence="2 3" id="KW-0378">Hydrolase</keyword>
<feature type="chain" id="PRO_5006521415" description="Carboxylic ester hydrolase" evidence="3">
    <location>
        <begin position="40"/>
        <end position="522"/>
    </location>
</feature>
<dbReference type="Pfam" id="PF00135">
    <property type="entry name" value="COesterase"/>
    <property type="match status" value="1"/>
</dbReference>
<dbReference type="PANTHER" id="PTHR43918:SF4">
    <property type="entry name" value="CARBOXYLIC ESTER HYDROLASE"/>
    <property type="match status" value="1"/>
</dbReference>
<dbReference type="ESTHER" id="mycab-b1mgd3">
    <property type="family name" value="Carb_B_Bacteria"/>
</dbReference>
<dbReference type="EC" id="3.1.1.-" evidence="3"/>
<dbReference type="Gene3D" id="3.40.50.1820">
    <property type="entry name" value="alpha/beta hydrolase"/>
    <property type="match status" value="1"/>
</dbReference>
<organism evidence="5 6">
    <name type="scientific">Mycobacteroides abscessus</name>
    <dbReference type="NCBI Taxonomy" id="36809"/>
    <lineage>
        <taxon>Bacteria</taxon>
        <taxon>Bacillati</taxon>
        <taxon>Actinomycetota</taxon>
        <taxon>Actinomycetes</taxon>
        <taxon>Mycobacteriales</taxon>
        <taxon>Mycobacteriaceae</taxon>
        <taxon>Mycobacteroides</taxon>
    </lineage>
</organism>
<accession>A0A0U0ZKP3</accession>
<dbReference type="InterPro" id="IPR050654">
    <property type="entry name" value="AChE-related_enzymes"/>
</dbReference>
<dbReference type="InterPro" id="IPR002018">
    <property type="entry name" value="CarbesteraseB"/>
</dbReference>
<dbReference type="GO" id="GO:0052689">
    <property type="term" value="F:carboxylic ester hydrolase activity"/>
    <property type="evidence" value="ECO:0007669"/>
    <property type="project" value="TreeGrafter"/>
</dbReference>
<dbReference type="InterPro" id="IPR019826">
    <property type="entry name" value="Carboxylesterase_B_AS"/>
</dbReference>
<evidence type="ECO:0000259" key="4">
    <source>
        <dbReference type="Pfam" id="PF00135"/>
    </source>
</evidence>
<keyword evidence="3" id="KW-0732">Signal</keyword>
<name>A0A0U0ZKP3_9MYCO</name>
<dbReference type="PROSITE" id="PS00122">
    <property type="entry name" value="CARBOXYLESTERASE_B_1"/>
    <property type="match status" value="1"/>
</dbReference>
<evidence type="ECO:0000256" key="1">
    <source>
        <dbReference type="ARBA" id="ARBA00005964"/>
    </source>
</evidence>
<dbReference type="PROSITE" id="PS51257">
    <property type="entry name" value="PROKAR_LIPOPROTEIN"/>
    <property type="match status" value="1"/>
</dbReference>
<feature type="domain" description="Carboxylesterase type B" evidence="4">
    <location>
        <begin position="42"/>
        <end position="493"/>
    </location>
</feature>
<gene>
    <name evidence="5" type="primary">pnbA_3</name>
    <name evidence="5" type="ORF">ERS075579_01377</name>
</gene>
<evidence type="ECO:0000313" key="5">
    <source>
        <dbReference type="EMBL" id="CPV42320.1"/>
    </source>
</evidence>
<evidence type="ECO:0000256" key="2">
    <source>
        <dbReference type="ARBA" id="ARBA00022801"/>
    </source>
</evidence>
<dbReference type="AlphaFoldDB" id="A0A0U0ZKP3"/>
<dbReference type="PANTHER" id="PTHR43918">
    <property type="entry name" value="ACETYLCHOLINESTERASE"/>
    <property type="match status" value="1"/>
</dbReference>
<dbReference type="Proteomes" id="UP000045782">
    <property type="component" value="Unassembled WGS sequence"/>
</dbReference>